<proteinExistence type="predicted"/>
<dbReference type="GeneID" id="37117915"/>
<gene>
    <name evidence="1" type="ORF">BO94DRAFT_586704</name>
</gene>
<dbReference type="RefSeq" id="XP_025466107.1">
    <property type="nucleotide sequence ID" value="XM_025615772.1"/>
</dbReference>
<sequence length="79" mass="8705">MERSSDVVKLSAYTPLLQHFGFAHCQHCTGLILAPGPSTSSYVQKMFSTNRGTAIFSVNTTANFASLYWGGVYNDTFYV</sequence>
<dbReference type="OrthoDB" id="406864at2759"/>
<name>A0A317WBQ6_9EURO</name>
<dbReference type="EMBL" id="MSFK01000018">
    <property type="protein sequence ID" value="PWY83639.1"/>
    <property type="molecule type" value="Genomic_DNA"/>
</dbReference>
<dbReference type="STRING" id="1450535.A0A317WBQ6"/>
<keyword evidence="2" id="KW-1185">Reference proteome</keyword>
<accession>A0A317WBQ6</accession>
<comment type="caution">
    <text evidence="1">The sequence shown here is derived from an EMBL/GenBank/DDBJ whole genome shotgun (WGS) entry which is preliminary data.</text>
</comment>
<reference evidence="1 2" key="1">
    <citation type="submission" date="2016-12" db="EMBL/GenBank/DDBJ databases">
        <title>The genomes of Aspergillus section Nigri reveals drivers in fungal speciation.</title>
        <authorList>
            <consortium name="DOE Joint Genome Institute"/>
            <person name="Vesth T.C."/>
            <person name="Nybo J."/>
            <person name="Theobald S."/>
            <person name="Brandl J."/>
            <person name="Frisvad J.C."/>
            <person name="Nielsen K.F."/>
            <person name="Lyhne E.K."/>
            <person name="Kogle M.E."/>
            <person name="Kuo A."/>
            <person name="Riley R."/>
            <person name="Clum A."/>
            <person name="Nolan M."/>
            <person name="Lipzen A."/>
            <person name="Salamov A."/>
            <person name="Henrissat B."/>
            <person name="Wiebenga A."/>
            <person name="De Vries R.P."/>
            <person name="Grigoriev I.V."/>
            <person name="Mortensen U.H."/>
            <person name="Andersen M.R."/>
            <person name="Baker S.E."/>
        </authorList>
    </citation>
    <scope>NUCLEOTIDE SEQUENCE [LARGE SCALE GENOMIC DNA]</scope>
    <source>
        <strain evidence="1 2">CBS 115572</strain>
    </source>
</reference>
<dbReference type="Proteomes" id="UP000246702">
    <property type="component" value="Unassembled WGS sequence"/>
</dbReference>
<dbReference type="AlphaFoldDB" id="A0A317WBQ6"/>
<protein>
    <submittedName>
        <fullName evidence="1">Uncharacterized protein</fullName>
    </submittedName>
</protein>
<organism evidence="1 2">
    <name type="scientific">Aspergillus sclerotioniger CBS 115572</name>
    <dbReference type="NCBI Taxonomy" id="1450535"/>
    <lineage>
        <taxon>Eukaryota</taxon>
        <taxon>Fungi</taxon>
        <taxon>Dikarya</taxon>
        <taxon>Ascomycota</taxon>
        <taxon>Pezizomycotina</taxon>
        <taxon>Eurotiomycetes</taxon>
        <taxon>Eurotiomycetidae</taxon>
        <taxon>Eurotiales</taxon>
        <taxon>Aspergillaceae</taxon>
        <taxon>Aspergillus</taxon>
        <taxon>Aspergillus subgen. Circumdati</taxon>
    </lineage>
</organism>
<evidence type="ECO:0000313" key="2">
    <source>
        <dbReference type="Proteomes" id="UP000246702"/>
    </source>
</evidence>
<evidence type="ECO:0000313" key="1">
    <source>
        <dbReference type="EMBL" id="PWY83639.1"/>
    </source>
</evidence>